<sequence length="646" mass="73063">MLLTVRNLSLAYGPKTLFRDASFSVQPKARTGLVGPNGSGKSTLLKILNKLHEADSVEIEMRSDIVFGYLPQEGIVLQDRCVIEEVEAAANDIQTLQQHLKTVEDELQQLSHDSEEYAECLDRLGHYTNQLQDLEAHKLRSKAEKILFGLGFNKADLTRSCGEFSGGWQMRIALARLLLEEPDLLMMDEPTNHLDLDSLRWLESFLKSYPGALLLISHDRALLDQLCKSTLSIEMADLVPYTGNYTSFLQQRAERQEQLETTRKSQERKIAQTERFIERFRYKASKASQVQSRIKQLDKIDRIETESADRTIHFEFPLSRKSGHTVVTAEGIHKAYGPTRVFKDFSLEIEKGDRVGVVGLNGAGKSTLARILAGREPADAGKIELGHQVDVGYFAQDQSEELDKKQSVFEVAAGPPVRANNTHIRSILGAFLFSGDDMDKPVSVLSGGEKNRLALARLLLCPANFLILDEPTNHLDMASKAVLQEALQTFPGTTFVVSHDRHFLNPVVNKILEIQPGSVRTFPGNLEDYMWKMDQERSRENKGQVTYQSQKSAENPKERRRRLAQQQQALAPLKKSFDRLEAEILDLEEKIAQREVEMAEKSYFEQGEATATGVKEYDTWKADLTRKMDQWEKTGAELEQLQKDPE</sequence>
<evidence type="ECO:0000256" key="7">
    <source>
        <dbReference type="SAM" id="MobiDB-lite"/>
    </source>
</evidence>
<feature type="coiled-coil region" evidence="6">
    <location>
        <begin position="86"/>
        <end position="113"/>
    </location>
</feature>
<feature type="domain" description="ABC transporter" evidence="8">
    <location>
        <begin position="327"/>
        <end position="541"/>
    </location>
</feature>
<dbReference type="InterPro" id="IPR032781">
    <property type="entry name" value="ABC_tran_Xtn"/>
</dbReference>
<dbReference type="PANTHER" id="PTHR42855:SF2">
    <property type="entry name" value="DRUG RESISTANCE ABC TRANSPORTER,ATP-BINDING PROTEIN"/>
    <property type="match status" value="1"/>
</dbReference>
<keyword evidence="1" id="KW-0677">Repeat</keyword>
<keyword evidence="3 9" id="KW-0067">ATP-binding</keyword>
<dbReference type="PROSITE" id="PS00211">
    <property type="entry name" value="ABC_TRANSPORTER_1"/>
    <property type="match status" value="2"/>
</dbReference>
<dbReference type="EMBL" id="JAAGNX010000001">
    <property type="protein sequence ID" value="NDV60953.1"/>
    <property type="molecule type" value="Genomic_DNA"/>
</dbReference>
<feature type="domain" description="ABC transporter" evidence="8">
    <location>
        <begin position="3"/>
        <end position="261"/>
    </location>
</feature>
<keyword evidence="10" id="KW-1185">Reference proteome</keyword>
<evidence type="ECO:0000259" key="8">
    <source>
        <dbReference type="PROSITE" id="PS50893"/>
    </source>
</evidence>
<reference evidence="9 10" key="1">
    <citation type="submission" date="2020-02" db="EMBL/GenBank/DDBJ databases">
        <title>Albibacoteraceae fam. nov., the first described family within the subdivision 4 Verrucomicrobia.</title>
        <authorList>
            <person name="Xi F."/>
        </authorList>
    </citation>
    <scope>NUCLEOTIDE SEQUENCE [LARGE SCALE GENOMIC DNA]</scope>
    <source>
        <strain evidence="9 10">CK1056</strain>
    </source>
</reference>
<dbReference type="InterPro" id="IPR003593">
    <property type="entry name" value="AAA+_ATPase"/>
</dbReference>
<accession>A0A6B2LXH1</accession>
<dbReference type="InterPro" id="IPR003439">
    <property type="entry name" value="ABC_transporter-like_ATP-bd"/>
</dbReference>
<feature type="compositionally biased region" description="Polar residues" evidence="7">
    <location>
        <begin position="543"/>
        <end position="553"/>
    </location>
</feature>
<organism evidence="9 10">
    <name type="scientific">Oceanipulchritudo coccoides</name>
    <dbReference type="NCBI Taxonomy" id="2706888"/>
    <lineage>
        <taxon>Bacteria</taxon>
        <taxon>Pseudomonadati</taxon>
        <taxon>Verrucomicrobiota</taxon>
        <taxon>Opitutia</taxon>
        <taxon>Puniceicoccales</taxon>
        <taxon>Oceanipulchritudinaceae</taxon>
        <taxon>Oceanipulchritudo</taxon>
    </lineage>
</organism>
<dbReference type="Gene3D" id="3.40.50.300">
    <property type="entry name" value="P-loop containing nucleotide triphosphate hydrolases"/>
    <property type="match status" value="2"/>
</dbReference>
<comment type="caution">
    <text evidence="9">The sequence shown here is derived from an EMBL/GenBank/DDBJ whole genome shotgun (WGS) entry which is preliminary data.</text>
</comment>
<feature type="coiled-coil region" evidence="6">
    <location>
        <begin position="563"/>
        <end position="597"/>
    </location>
</feature>
<dbReference type="SMART" id="SM00382">
    <property type="entry name" value="AAA"/>
    <property type="match status" value="2"/>
</dbReference>
<evidence type="ECO:0000256" key="3">
    <source>
        <dbReference type="ARBA" id="ARBA00022840"/>
    </source>
</evidence>
<dbReference type="Pfam" id="PF00005">
    <property type="entry name" value="ABC_tran"/>
    <property type="match status" value="2"/>
</dbReference>
<evidence type="ECO:0000256" key="2">
    <source>
        <dbReference type="ARBA" id="ARBA00022741"/>
    </source>
</evidence>
<evidence type="ECO:0000256" key="6">
    <source>
        <dbReference type="SAM" id="Coils"/>
    </source>
</evidence>
<evidence type="ECO:0000256" key="4">
    <source>
        <dbReference type="ARBA" id="ARBA00061551"/>
    </source>
</evidence>
<dbReference type="InterPro" id="IPR017871">
    <property type="entry name" value="ABC_transporter-like_CS"/>
</dbReference>
<evidence type="ECO:0000313" key="10">
    <source>
        <dbReference type="Proteomes" id="UP000478417"/>
    </source>
</evidence>
<evidence type="ECO:0000313" key="9">
    <source>
        <dbReference type="EMBL" id="NDV60953.1"/>
    </source>
</evidence>
<dbReference type="AlphaFoldDB" id="A0A6B2LXH1"/>
<dbReference type="SUPFAM" id="SSF52540">
    <property type="entry name" value="P-loop containing nucleoside triphosphate hydrolases"/>
    <property type="match status" value="2"/>
</dbReference>
<protein>
    <recommendedName>
        <fullName evidence="5">Probable ATP-binding protein YbiT</fullName>
    </recommendedName>
</protein>
<comment type="similarity">
    <text evidence="4">Belongs to the ABC transporter superfamily. ABCF family. YbiT subfamily.</text>
</comment>
<evidence type="ECO:0000256" key="5">
    <source>
        <dbReference type="ARBA" id="ARBA00074044"/>
    </source>
</evidence>
<dbReference type="Proteomes" id="UP000478417">
    <property type="component" value="Unassembled WGS sequence"/>
</dbReference>
<dbReference type="Pfam" id="PF12848">
    <property type="entry name" value="ABC_tran_Xtn"/>
    <property type="match status" value="1"/>
</dbReference>
<gene>
    <name evidence="9" type="ORF">G0Q06_00650</name>
</gene>
<dbReference type="PROSITE" id="PS50893">
    <property type="entry name" value="ABC_TRANSPORTER_2"/>
    <property type="match status" value="2"/>
</dbReference>
<dbReference type="InterPro" id="IPR027417">
    <property type="entry name" value="P-loop_NTPase"/>
</dbReference>
<dbReference type="CDD" id="cd03221">
    <property type="entry name" value="ABCF_EF-3"/>
    <property type="match status" value="2"/>
</dbReference>
<name>A0A6B2LXH1_9BACT</name>
<dbReference type="GO" id="GO:0005524">
    <property type="term" value="F:ATP binding"/>
    <property type="evidence" value="ECO:0007669"/>
    <property type="project" value="UniProtKB-KW"/>
</dbReference>
<feature type="region of interest" description="Disordered" evidence="7">
    <location>
        <begin position="537"/>
        <end position="559"/>
    </location>
</feature>
<evidence type="ECO:0000256" key="1">
    <source>
        <dbReference type="ARBA" id="ARBA00022737"/>
    </source>
</evidence>
<keyword evidence="2" id="KW-0547">Nucleotide-binding</keyword>
<keyword evidence="6" id="KW-0175">Coiled coil</keyword>
<dbReference type="FunFam" id="3.40.50.300:FF:000011">
    <property type="entry name" value="Putative ABC transporter ATP-binding component"/>
    <property type="match status" value="1"/>
</dbReference>
<dbReference type="GO" id="GO:0016887">
    <property type="term" value="F:ATP hydrolysis activity"/>
    <property type="evidence" value="ECO:0007669"/>
    <property type="project" value="InterPro"/>
</dbReference>
<dbReference type="RefSeq" id="WP_163961435.1">
    <property type="nucleotide sequence ID" value="NZ_JAAGNX010000001.1"/>
</dbReference>
<dbReference type="InterPro" id="IPR051309">
    <property type="entry name" value="ABCF_ATPase"/>
</dbReference>
<dbReference type="PANTHER" id="PTHR42855">
    <property type="entry name" value="ABC TRANSPORTER ATP-BINDING SUBUNIT"/>
    <property type="match status" value="1"/>
</dbReference>
<dbReference type="FunFam" id="3.40.50.300:FF:000070">
    <property type="entry name" value="Putative ABC transporter ATP-binding component"/>
    <property type="match status" value="1"/>
</dbReference>
<proteinExistence type="inferred from homology"/>